<name>A0A7W3LU17_ACTNM</name>
<evidence type="ECO:0000313" key="2">
    <source>
        <dbReference type="EMBL" id="MBA8954290.1"/>
    </source>
</evidence>
<sequence>MRTRTLAAAGAVAALVALPAALPGCRPSGPPMRLDVHLDRPAVTVPAERVRELRKRIERDGRIRGTKQLTPLPKVGLISLAWSSDPHG</sequence>
<feature type="chain" id="PRO_5038415420" evidence="1">
    <location>
        <begin position="23"/>
        <end position="88"/>
    </location>
</feature>
<dbReference type="AlphaFoldDB" id="A0A7W3LU17"/>
<reference evidence="2 3" key="1">
    <citation type="submission" date="2020-08" db="EMBL/GenBank/DDBJ databases">
        <title>Genomic Encyclopedia of Type Strains, Phase IV (KMG-IV): sequencing the most valuable type-strain genomes for metagenomic binning, comparative biology and taxonomic classification.</title>
        <authorList>
            <person name="Goeker M."/>
        </authorList>
    </citation>
    <scope>NUCLEOTIDE SEQUENCE [LARGE SCALE GENOMIC DNA]</scope>
    <source>
        <strain evidence="2 3">DSM 44197</strain>
    </source>
</reference>
<organism evidence="2 3">
    <name type="scientific">Actinomadura namibiensis</name>
    <dbReference type="NCBI Taxonomy" id="182080"/>
    <lineage>
        <taxon>Bacteria</taxon>
        <taxon>Bacillati</taxon>
        <taxon>Actinomycetota</taxon>
        <taxon>Actinomycetes</taxon>
        <taxon>Streptosporangiales</taxon>
        <taxon>Thermomonosporaceae</taxon>
        <taxon>Actinomadura</taxon>
    </lineage>
</organism>
<keyword evidence="3" id="KW-1185">Reference proteome</keyword>
<proteinExistence type="predicted"/>
<evidence type="ECO:0000256" key="1">
    <source>
        <dbReference type="SAM" id="SignalP"/>
    </source>
</evidence>
<gene>
    <name evidence="2" type="ORF">HNR61_005944</name>
</gene>
<comment type="caution">
    <text evidence="2">The sequence shown here is derived from an EMBL/GenBank/DDBJ whole genome shotgun (WGS) entry which is preliminary data.</text>
</comment>
<dbReference type="Proteomes" id="UP000572680">
    <property type="component" value="Unassembled WGS sequence"/>
</dbReference>
<keyword evidence="1" id="KW-0732">Signal</keyword>
<accession>A0A7W3LU17</accession>
<dbReference type="EMBL" id="JACJIA010000008">
    <property type="protein sequence ID" value="MBA8954290.1"/>
    <property type="molecule type" value="Genomic_DNA"/>
</dbReference>
<evidence type="ECO:0000313" key="3">
    <source>
        <dbReference type="Proteomes" id="UP000572680"/>
    </source>
</evidence>
<protein>
    <submittedName>
        <fullName evidence="2">Uncharacterized protein</fullName>
    </submittedName>
</protein>
<feature type="signal peptide" evidence="1">
    <location>
        <begin position="1"/>
        <end position="22"/>
    </location>
</feature>